<dbReference type="SMART" id="SM00333">
    <property type="entry name" value="TUDOR"/>
    <property type="match status" value="1"/>
</dbReference>
<dbReference type="Proteomes" id="UP000887566">
    <property type="component" value="Unplaced"/>
</dbReference>
<sequence length="286" mass="33383">MEDWKRKIRNAKNIFSRKRSNQQQGKYAASRKYMKAIKAPLNQVKSEIMKDSDSDTDNDEEAKFPIAAVTNANRSKWNIVDGDWIGDPWGNCAQPGQLVNRTVQTTRRPFNVTVTCNNGRTTRRYRQKFEEVYLALKEREDYVELERQINESVARYKEQDVAVPRRFFKSEMPVLAPFDGSYYRARVISTHNSRCKVFFIDYGNEEEDVLNELIYPMQQHFAFLPNMAFPAWIRAGRMMLQEGEEFAAITERLCTEGRVQVRRFGPPHFLGTISEIEELADIDIVD</sequence>
<evidence type="ECO:0000259" key="2">
    <source>
        <dbReference type="PROSITE" id="PS50304"/>
    </source>
</evidence>
<evidence type="ECO:0000256" key="1">
    <source>
        <dbReference type="SAM" id="MobiDB-lite"/>
    </source>
</evidence>
<dbReference type="PROSITE" id="PS50304">
    <property type="entry name" value="TUDOR"/>
    <property type="match status" value="1"/>
</dbReference>
<dbReference type="AlphaFoldDB" id="A0A914XP82"/>
<organism evidence="3 4">
    <name type="scientific">Plectus sambesii</name>
    <dbReference type="NCBI Taxonomy" id="2011161"/>
    <lineage>
        <taxon>Eukaryota</taxon>
        <taxon>Metazoa</taxon>
        <taxon>Ecdysozoa</taxon>
        <taxon>Nematoda</taxon>
        <taxon>Chromadorea</taxon>
        <taxon>Plectida</taxon>
        <taxon>Plectina</taxon>
        <taxon>Plectoidea</taxon>
        <taxon>Plectidae</taxon>
        <taxon>Plectus</taxon>
    </lineage>
</organism>
<feature type="compositionally biased region" description="Basic residues" evidence="1">
    <location>
        <begin position="1"/>
        <end position="20"/>
    </location>
</feature>
<dbReference type="WBParaSite" id="PSAMB.scaffold94size81209.g1929.t1">
    <property type="protein sequence ID" value="PSAMB.scaffold94size81209.g1929.t1"/>
    <property type="gene ID" value="PSAMB.scaffold94size81209.g1929"/>
</dbReference>
<dbReference type="Gene3D" id="2.30.30.140">
    <property type="match status" value="1"/>
</dbReference>
<dbReference type="CDD" id="cd20379">
    <property type="entry name" value="Tudor_dTUD-like"/>
    <property type="match status" value="1"/>
</dbReference>
<evidence type="ECO:0000313" key="4">
    <source>
        <dbReference type="WBParaSite" id="PSAMB.scaffold94size81209.g1929.t1"/>
    </source>
</evidence>
<name>A0A914XP82_9BILA</name>
<accession>A0A914XP82</accession>
<proteinExistence type="predicted"/>
<reference evidence="4" key="1">
    <citation type="submission" date="2022-11" db="UniProtKB">
        <authorList>
            <consortium name="WormBaseParasite"/>
        </authorList>
    </citation>
    <scope>IDENTIFICATION</scope>
</reference>
<dbReference type="SUPFAM" id="SSF63748">
    <property type="entry name" value="Tudor/PWWP/MBT"/>
    <property type="match status" value="1"/>
</dbReference>
<evidence type="ECO:0000313" key="3">
    <source>
        <dbReference type="Proteomes" id="UP000887566"/>
    </source>
</evidence>
<feature type="region of interest" description="Disordered" evidence="1">
    <location>
        <begin position="1"/>
        <end position="27"/>
    </location>
</feature>
<dbReference type="Pfam" id="PF00567">
    <property type="entry name" value="TUDOR"/>
    <property type="match status" value="1"/>
</dbReference>
<keyword evidence="3" id="KW-1185">Reference proteome</keyword>
<protein>
    <submittedName>
        <fullName evidence="4">Tudor domain-containing protein</fullName>
    </submittedName>
</protein>
<dbReference type="InterPro" id="IPR002999">
    <property type="entry name" value="Tudor"/>
</dbReference>
<feature type="domain" description="Tudor" evidence="2">
    <location>
        <begin position="165"/>
        <end position="223"/>
    </location>
</feature>